<dbReference type="Gene3D" id="3.40.50.410">
    <property type="entry name" value="von Willebrand factor, type A domain"/>
    <property type="match status" value="1"/>
</dbReference>
<evidence type="ECO:0000259" key="1">
    <source>
        <dbReference type="PROSITE" id="PS50234"/>
    </source>
</evidence>
<evidence type="ECO:0000259" key="2">
    <source>
        <dbReference type="PROSITE" id="PS51468"/>
    </source>
</evidence>
<dbReference type="InterPro" id="IPR036465">
    <property type="entry name" value="vWFA_dom_sf"/>
</dbReference>
<dbReference type="EMBL" id="CAJPWZ010003121">
    <property type="protein sequence ID" value="CAG2252445.1"/>
    <property type="molecule type" value="Genomic_DNA"/>
</dbReference>
<dbReference type="AlphaFoldDB" id="A0A8S3VCC8"/>
<dbReference type="Pfam" id="PF08487">
    <property type="entry name" value="VIT"/>
    <property type="match status" value="1"/>
</dbReference>
<organism evidence="3 4">
    <name type="scientific">Mytilus edulis</name>
    <name type="common">Blue mussel</name>
    <dbReference type="NCBI Taxonomy" id="6550"/>
    <lineage>
        <taxon>Eukaryota</taxon>
        <taxon>Metazoa</taxon>
        <taxon>Spiralia</taxon>
        <taxon>Lophotrochozoa</taxon>
        <taxon>Mollusca</taxon>
        <taxon>Bivalvia</taxon>
        <taxon>Autobranchia</taxon>
        <taxon>Pteriomorphia</taxon>
        <taxon>Mytilida</taxon>
        <taxon>Mytiloidea</taxon>
        <taxon>Mytilidae</taxon>
        <taxon>Mytilinae</taxon>
        <taxon>Mytilus</taxon>
    </lineage>
</organism>
<proteinExistence type="predicted"/>
<dbReference type="OrthoDB" id="1729737at2759"/>
<sequence length="738" mass="82997">MHNDSSGEYGLFAGGNEVPLKTSDVKVTINGFIANVECHLVYINNTKHLLHTMFRFPVDDMSAVYRLEANINGKHIVAECQEIGQANKTYNEAIQSGYTTMFLSEHNSAGDILRCQLGNLPAGDTAVLSMSYVVELSVEPDDICRFVLPAVLKPRYCPDEFDVKAELDPTFDQIRIDVPCQLTFSARINGHHKIKTITSYDTKFNINIEDDNMSALVELAGKFDFGHDLTCDIHYEDIHQPVVTLEAGDQKKDGLLREDILVLSFYPDIPDEKQKNVKSEFIFMIDRSGSMSGNRIAKAEETLLFLLKSLPLGCKFNVVSFGDEYSFLFSKSKSYSADTLAKAIKKQWKKGADMGGTELLEALKAIYGGERIPTEYSRQVFLLTDGLVGSQNEILSIVENNKHNTRVFTFGIGDGVSTSLIRNVAKVSNGRAVFIKDHDNMGAKVIPILKESLKETIKDLTLNWMISEGVTMTNIPATNPVVFSGEKVVVFSIPQFDNTRSLIVSGSVEMKWTSGDTPIINTIFFETKGSTHQDLPLHRMAAKRLIKDLEIAEVNGSSNKDNMIMISQASNVVSKYTAFVGLDKDTNTLLYEVHNKTSSTYNSRYGTRLKLKKSKKQNIFKAEIEEEERMVKGSTSSPKFKHHCNFDGSWSPTADLSKILQTKENHLKVKYKRDIWCTALVITYVEKTYYTRKQEWELIINKAKTWIQSQDTEGKSENELLQEARDSDVIKCLQNHTL</sequence>
<dbReference type="Pfam" id="PF13768">
    <property type="entry name" value="VWA_3"/>
    <property type="match status" value="1"/>
</dbReference>
<dbReference type="InterPro" id="IPR013694">
    <property type="entry name" value="VIT"/>
</dbReference>
<feature type="domain" description="VWFA" evidence="1">
    <location>
        <begin position="280"/>
        <end position="457"/>
    </location>
</feature>
<dbReference type="SMART" id="SM00609">
    <property type="entry name" value="VIT"/>
    <property type="match status" value="1"/>
</dbReference>
<evidence type="ECO:0000313" key="3">
    <source>
        <dbReference type="EMBL" id="CAG2252445.1"/>
    </source>
</evidence>
<feature type="domain" description="VIT" evidence="2">
    <location>
        <begin position="4"/>
        <end position="134"/>
    </location>
</feature>
<evidence type="ECO:0000313" key="4">
    <source>
        <dbReference type="Proteomes" id="UP000683360"/>
    </source>
</evidence>
<name>A0A8S3VCC8_MYTED</name>
<gene>
    <name evidence="3" type="ORF">MEDL_64071</name>
</gene>
<dbReference type="InterPro" id="IPR002035">
    <property type="entry name" value="VWF_A"/>
</dbReference>
<dbReference type="SUPFAM" id="SSF53300">
    <property type="entry name" value="vWA-like"/>
    <property type="match status" value="1"/>
</dbReference>
<protein>
    <submittedName>
        <fullName evidence="3">Uncharacterized protein</fullName>
    </submittedName>
</protein>
<reference evidence="3" key="1">
    <citation type="submission" date="2021-03" db="EMBL/GenBank/DDBJ databases">
        <authorList>
            <person name="Bekaert M."/>
        </authorList>
    </citation>
    <scope>NUCLEOTIDE SEQUENCE</scope>
</reference>
<comment type="caution">
    <text evidence="3">The sequence shown here is derived from an EMBL/GenBank/DDBJ whole genome shotgun (WGS) entry which is preliminary data.</text>
</comment>
<dbReference type="PANTHER" id="PTHR45737:SF6">
    <property type="entry name" value="VON WILLEBRAND FACTOR A DOMAIN-CONTAINING PROTEIN 5A"/>
    <property type="match status" value="1"/>
</dbReference>
<dbReference type="PANTHER" id="PTHR45737">
    <property type="entry name" value="VON WILLEBRAND FACTOR A DOMAIN-CONTAINING PROTEIN 5A"/>
    <property type="match status" value="1"/>
</dbReference>
<keyword evidence="4" id="KW-1185">Reference proteome</keyword>
<dbReference type="Proteomes" id="UP000683360">
    <property type="component" value="Unassembled WGS sequence"/>
</dbReference>
<accession>A0A8S3VCC8</accession>
<dbReference type="PROSITE" id="PS51468">
    <property type="entry name" value="VIT"/>
    <property type="match status" value="1"/>
</dbReference>
<dbReference type="SMART" id="SM00327">
    <property type="entry name" value="VWA"/>
    <property type="match status" value="1"/>
</dbReference>
<dbReference type="PROSITE" id="PS50234">
    <property type="entry name" value="VWFA"/>
    <property type="match status" value="1"/>
</dbReference>